<dbReference type="NCBIfam" id="TIGR00730">
    <property type="entry name" value="Rossman fold protein, TIGR00730 family"/>
    <property type="match status" value="1"/>
</dbReference>
<comment type="similarity">
    <text evidence="2 3">Belongs to the LOG family.</text>
</comment>
<comment type="catalytic activity">
    <reaction evidence="1">
        <text>AMP + H2O = D-ribose 5-phosphate + adenine</text>
        <dbReference type="Rhea" id="RHEA:20129"/>
        <dbReference type="ChEBI" id="CHEBI:15377"/>
        <dbReference type="ChEBI" id="CHEBI:16708"/>
        <dbReference type="ChEBI" id="CHEBI:78346"/>
        <dbReference type="ChEBI" id="CHEBI:456215"/>
        <dbReference type="EC" id="3.2.2.4"/>
    </reaction>
</comment>
<sequence>MSKTENSKPQNHIKSIAVFCGSGSSNDEYIYSQAYEMGRAIANKNIDVVFGGSKLGLMGQVANGALDNDGLVYGVIPDFLKTKEIVHRDLTELITTQDMHERKLKMHEMSDGFIMLPGGFGTLEEFFEIVTWGQLGLHKKPIGILNTEGYYNDLLMMFNGMVTKGLLKKENLDLIVVSDAVEMLLDKMEKYESTHEAKWLNNKDQT</sequence>
<dbReference type="EMBL" id="JAVRBG010000015">
    <property type="protein sequence ID" value="MDT0295566.1"/>
    <property type="molecule type" value="Genomic_DNA"/>
</dbReference>
<gene>
    <name evidence="4" type="ORF">RLT85_13075</name>
</gene>
<keyword evidence="3" id="KW-0203">Cytokinin biosynthesis</keyword>
<dbReference type="PANTHER" id="PTHR31223:SF70">
    <property type="entry name" value="LOG FAMILY PROTEIN YJL055W"/>
    <property type="match status" value="1"/>
</dbReference>
<dbReference type="RefSeq" id="WP_311402494.1">
    <property type="nucleotide sequence ID" value="NZ_JAVRBG010000015.1"/>
</dbReference>
<evidence type="ECO:0000313" key="4">
    <source>
        <dbReference type="EMBL" id="MDT0295566.1"/>
    </source>
</evidence>
<evidence type="ECO:0000256" key="3">
    <source>
        <dbReference type="RuleBase" id="RU363015"/>
    </source>
</evidence>
<dbReference type="PANTHER" id="PTHR31223">
    <property type="entry name" value="LOG FAMILY PROTEIN YJL055W"/>
    <property type="match status" value="1"/>
</dbReference>
<dbReference type="InterPro" id="IPR031100">
    <property type="entry name" value="LOG_fam"/>
</dbReference>
<evidence type="ECO:0000313" key="5">
    <source>
        <dbReference type="Proteomes" id="UP001182991"/>
    </source>
</evidence>
<evidence type="ECO:0000256" key="1">
    <source>
        <dbReference type="ARBA" id="ARBA00000274"/>
    </source>
</evidence>
<dbReference type="Pfam" id="PF03641">
    <property type="entry name" value="Lysine_decarbox"/>
    <property type="match status" value="1"/>
</dbReference>
<keyword evidence="5" id="KW-1185">Reference proteome</keyword>
<accession>A0ABU2KLI4</accession>
<proteinExistence type="inferred from homology"/>
<keyword evidence="3" id="KW-0378">Hydrolase</keyword>
<dbReference type="InterPro" id="IPR005269">
    <property type="entry name" value="LOG"/>
</dbReference>
<protein>
    <recommendedName>
        <fullName evidence="3">Cytokinin riboside 5'-monophosphate phosphoribohydrolase</fullName>
        <ecNumber evidence="3">3.2.2.n1</ecNumber>
    </recommendedName>
</protein>
<dbReference type="EC" id="3.2.2.n1" evidence="3"/>
<evidence type="ECO:0000256" key="2">
    <source>
        <dbReference type="ARBA" id="ARBA00006763"/>
    </source>
</evidence>
<name>A0ABU2KLI4_9FLAO</name>
<dbReference type="Gene3D" id="3.40.50.450">
    <property type="match status" value="1"/>
</dbReference>
<dbReference type="SUPFAM" id="SSF102405">
    <property type="entry name" value="MCP/YpsA-like"/>
    <property type="match status" value="1"/>
</dbReference>
<comment type="caution">
    <text evidence="4">The sequence shown here is derived from an EMBL/GenBank/DDBJ whole genome shotgun (WGS) entry which is preliminary data.</text>
</comment>
<reference evidence="5" key="1">
    <citation type="submission" date="2023-07" db="EMBL/GenBank/DDBJ databases">
        <title>Isolating and identifying novel microbial strains from the Mariana Trench.</title>
        <authorList>
            <person name="Fu H."/>
        </authorList>
    </citation>
    <scope>NUCLEOTIDE SEQUENCE [LARGE SCALE GENOMIC DNA]</scope>
    <source>
        <strain evidence="5">T-y2</strain>
    </source>
</reference>
<organism evidence="4 5">
    <name type="scientific">Mesonia ostreae</name>
    <dbReference type="NCBI Taxonomy" id="861110"/>
    <lineage>
        <taxon>Bacteria</taxon>
        <taxon>Pseudomonadati</taxon>
        <taxon>Bacteroidota</taxon>
        <taxon>Flavobacteriia</taxon>
        <taxon>Flavobacteriales</taxon>
        <taxon>Flavobacteriaceae</taxon>
        <taxon>Mesonia</taxon>
    </lineage>
</organism>
<dbReference type="Proteomes" id="UP001182991">
    <property type="component" value="Unassembled WGS sequence"/>
</dbReference>